<evidence type="ECO:0000259" key="1">
    <source>
        <dbReference type="PROSITE" id="PS50011"/>
    </source>
</evidence>
<proteinExistence type="predicted"/>
<name>A0A6A5YYU6_9PLEO</name>
<feature type="domain" description="Protein kinase" evidence="1">
    <location>
        <begin position="1"/>
        <end position="261"/>
    </location>
</feature>
<dbReference type="OrthoDB" id="4062651at2759"/>
<dbReference type="Proteomes" id="UP000799770">
    <property type="component" value="Unassembled WGS sequence"/>
</dbReference>
<evidence type="ECO:0000313" key="3">
    <source>
        <dbReference type="Proteomes" id="UP000799770"/>
    </source>
</evidence>
<organism evidence="2 3">
    <name type="scientific">Lophiotrema nucula</name>
    <dbReference type="NCBI Taxonomy" id="690887"/>
    <lineage>
        <taxon>Eukaryota</taxon>
        <taxon>Fungi</taxon>
        <taxon>Dikarya</taxon>
        <taxon>Ascomycota</taxon>
        <taxon>Pezizomycotina</taxon>
        <taxon>Dothideomycetes</taxon>
        <taxon>Pleosporomycetidae</taxon>
        <taxon>Pleosporales</taxon>
        <taxon>Lophiotremataceae</taxon>
        <taxon>Lophiotrema</taxon>
    </lineage>
</organism>
<accession>A0A6A5YYU6</accession>
<keyword evidence="3" id="KW-1185">Reference proteome</keyword>
<dbReference type="Gene3D" id="1.10.510.10">
    <property type="entry name" value="Transferase(Phosphotransferase) domain 1"/>
    <property type="match status" value="1"/>
</dbReference>
<gene>
    <name evidence="2" type="ORF">BDV96DRAFT_650392</name>
</gene>
<dbReference type="GO" id="GO:0004672">
    <property type="term" value="F:protein kinase activity"/>
    <property type="evidence" value="ECO:0007669"/>
    <property type="project" value="InterPro"/>
</dbReference>
<dbReference type="InterPro" id="IPR000719">
    <property type="entry name" value="Prot_kinase_dom"/>
</dbReference>
<dbReference type="GO" id="GO:0005524">
    <property type="term" value="F:ATP binding"/>
    <property type="evidence" value="ECO:0007669"/>
    <property type="project" value="InterPro"/>
</dbReference>
<sequence length="261" mass="28929">MSDTKSDTLKRYPKVNKTEIKDTIWIGQCAGSTEYAAVKIATDGQALLTNSLEAIALQKISRTAALADSNRFPTLLEPSVESVIPDKCPVLATKFISPGLTLDNFEAYYKGFLSDNTPIEFIAHLFLELCDVVGLLHDNTMAHKDLQHKNILIDLRAPQDTTKMPKLALIDFGFSVIRADDTDKGFDAKSIRDVLARFENFEAFANAVGMTAYDWPISIAELKHTWGGEARKWVSDCTLDQVSAIWDVANKIPTCLEAQDL</sequence>
<dbReference type="SUPFAM" id="SSF56112">
    <property type="entry name" value="Protein kinase-like (PK-like)"/>
    <property type="match status" value="1"/>
</dbReference>
<dbReference type="EMBL" id="ML977335">
    <property type="protein sequence ID" value="KAF2111298.1"/>
    <property type="molecule type" value="Genomic_DNA"/>
</dbReference>
<dbReference type="InterPro" id="IPR011009">
    <property type="entry name" value="Kinase-like_dom_sf"/>
</dbReference>
<dbReference type="AlphaFoldDB" id="A0A6A5YYU6"/>
<dbReference type="PROSITE" id="PS50011">
    <property type="entry name" value="PROTEIN_KINASE_DOM"/>
    <property type="match status" value="1"/>
</dbReference>
<reference evidence="2" key="1">
    <citation type="journal article" date="2020" name="Stud. Mycol.">
        <title>101 Dothideomycetes genomes: a test case for predicting lifestyles and emergence of pathogens.</title>
        <authorList>
            <person name="Haridas S."/>
            <person name="Albert R."/>
            <person name="Binder M."/>
            <person name="Bloem J."/>
            <person name="Labutti K."/>
            <person name="Salamov A."/>
            <person name="Andreopoulos B."/>
            <person name="Baker S."/>
            <person name="Barry K."/>
            <person name="Bills G."/>
            <person name="Bluhm B."/>
            <person name="Cannon C."/>
            <person name="Castanera R."/>
            <person name="Culley D."/>
            <person name="Daum C."/>
            <person name="Ezra D."/>
            <person name="Gonzalez J."/>
            <person name="Henrissat B."/>
            <person name="Kuo A."/>
            <person name="Liang C."/>
            <person name="Lipzen A."/>
            <person name="Lutzoni F."/>
            <person name="Magnuson J."/>
            <person name="Mondo S."/>
            <person name="Nolan M."/>
            <person name="Ohm R."/>
            <person name="Pangilinan J."/>
            <person name="Park H.-J."/>
            <person name="Ramirez L."/>
            <person name="Alfaro M."/>
            <person name="Sun H."/>
            <person name="Tritt A."/>
            <person name="Yoshinaga Y."/>
            <person name="Zwiers L.-H."/>
            <person name="Turgeon B."/>
            <person name="Goodwin S."/>
            <person name="Spatafora J."/>
            <person name="Crous P."/>
            <person name="Grigoriev I."/>
        </authorList>
    </citation>
    <scope>NUCLEOTIDE SEQUENCE</scope>
    <source>
        <strain evidence="2">CBS 627.86</strain>
    </source>
</reference>
<protein>
    <recommendedName>
        <fullName evidence="1">Protein kinase domain-containing protein</fullName>
    </recommendedName>
</protein>
<evidence type="ECO:0000313" key="2">
    <source>
        <dbReference type="EMBL" id="KAF2111298.1"/>
    </source>
</evidence>